<dbReference type="InterPro" id="IPR036875">
    <property type="entry name" value="Znf_CCHC_sf"/>
</dbReference>
<keyword evidence="3" id="KW-1185">Reference proteome</keyword>
<dbReference type="Proteomes" id="UP000000305">
    <property type="component" value="Unassembled WGS sequence"/>
</dbReference>
<dbReference type="GO" id="GO:0008270">
    <property type="term" value="F:zinc ion binding"/>
    <property type="evidence" value="ECO:0007669"/>
    <property type="project" value="InterPro"/>
</dbReference>
<sequence>MGEQPNQRRWNDQVSDLPAFYGNEKDTLSAESIVLRTEAAALALGWDDEATFNNFSLSLRADAEKWLQMTKEIREDFRPRWSFIKPYFRATYGTKVDESKVMQIFMEMKQKPNENPNTYAINFNENWRIIREQIKLRPIDVPEDPAARTVVWCQNLYKKGTTDTLADMQRLLFLAGMNKDLMPKVIQKDVPSFAAVLDQATKVYDLMHKEKDHPHNGIHQIDQTGDMSTDAEFVNQIQQGSNYRGNNRGNGNGYRGRSSSRGNSNKLDLIQATSLLNTVLKLVTAKVSTPRFIINIQTEDNSFIFGQQLNNLNNLGHAFYGNEKDTLSAESIVLRTEAAALALGWNDEATFNNFSLSLRAAAEKWLQMTKEIREDFRPQWSFIKPYFRATYGTKVDESKDPNNYAINFNENWRVIKEQFKLRPIDVPEDPAERTVLWCQNLYKKGATDNMADMQRLLFLAGMDKNLMPKVIQKDVPTFAAVLDQATRSYDLMHKDKDPPHNGIHQIDQTGLDDMSTDAEFVNQIQQGSNYRGNNRGNGYRGRSSSRGNSYRGGRGNSRGGYNNSGYSNNANANNGNGNNSGNSNNNQGQQAPASNPFKCLFCQAIGHHQDDCRKRIKANKPCVASSGKIYWPKPKVSRVEDKDNEEPQMQSAVKDLFQ</sequence>
<proteinExistence type="predicted"/>
<dbReference type="PANTHER" id="PTHR33223:SF6">
    <property type="entry name" value="CCHC-TYPE DOMAIN-CONTAINING PROTEIN"/>
    <property type="match status" value="1"/>
</dbReference>
<reference evidence="2 3" key="1">
    <citation type="journal article" date="2011" name="Science">
        <title>The ecoresponsive genome of Daphnia pulex.</title>
        <authorList>
            <person name="Colbourne J.K."/>
            <person name="Pfrender M.E."/>
            <person name="Gilbert D."/>
            <person name="Thomas W.K."/>
            <person name="Tucker A."/>
            <person name="Oakley T.H."/>
            <person name="Tokishita S."/>
            <person name="Aerts A."/>
            <person name="Arnold G.J."/>
            <person name="Basu M.K."/>
            <person name="Bauer D.J."/>
            <person name="Caceres C.E."/>
            <person name="Carmel L."/>
            <person name="Casola C."/>
            <person name="Choi J.H."/>
            <person name="Detter J.C."/>
            <person name="Dong Q."/>
            <person name="Dusheyko S."/>
            <person name="Eads B.D."/>
            <person name="Frohlich T."/>
            <person name="Geiler-Samerotte K.A."/>
            <person name="Gerlach D."/>
            <person name="Hatcher P."/>
            <person name="Jogdeo S."/>
            <person name="Krijgsveld J."/>
            <person name="Kriventseva E.V."/>
            <person name="Kultz D."/>
            <person name="Laforsch C."/>
            <person name="Lindquist E."/>
            <person name="Lopez J."/>
            <person name="Manak J.R."/>
            <person name="Muller J."/>
            <person name="Pangilinan J."/>
            <person name="Patwardhan R.P."/>
            <person name="Pitluck S."/>
            <person name="Pritham E.J."/>
            <person name="Rechtsteiner A."/>
            <person name="Rho M."/>
            <person name="Rogozin I.B."/>
            <person name="Sakarya O."/>
            <person name="Salamov A."/>
            <person name="Schaack S."/>
            <person name="Shapiro H."/>
            <person name="Shiga Y."/>
            <person name="Skalitzky C."/>
            <person name="Smith Z."/>
            <person name="Souvorov A."/>
            <person name="Sung W."/>
            <person name="Tang Z."/>
            <person name="Tsuchiya D."/>
            <person name="Tu H."/>
            <person name="Vos H."/>
            <person name="Wang M."/>
            <person name="Wolf Y.I."/>
            <person name="Yamagata H."/>
            <person name="Yamada T."/>
            <person name="Ye Y."/>
            <person name="Shaw J.R."/>
            <person name="Andrews J."/>
            <person name="Crease T.J."/>
            <person name="Tang H."/>
            <person name="Lucas S.M."/>
            <person name="Robertson H.M."/>
            <person name="Bork P."/>
            <person name="Koonin E.V."/>
            <person name="Zdobnov E.M."/>
            <person name="Grigoriev I.V."/>
            <person name="Lynch M."/>
            <person name="Boore J.L."/>
        </authorList>
    </citation>
    <scope>NUCLEOTIDE SEQUENCE [LARGE SCALE GENOMIC DNA]</scope>
</reference>
<feature type="region of interest" description="Disordered" evidence="1">
    <location>
        <begin position="239"/>
        <end position="262"/>
    </location>
</feature>
<name>E9I1I9_DAPPU</name>
<organism evidence="2 3">
    <name type="scientific">Daphnia pulex</name>
    <name type="common">Water flea</name>
    <dbReference type="NCBI Taxonomy" id="6669"/>
    <lineage>
        <taxon>Eukaryota</taxon>
        <taxon>Metazoa</taxon>
        <taxon>Ecdysozoa</taxon>
        <taxon>Arthropoda</taxon>
        <taxon>Crustacea</taxon>
        <taxon>Branchiopoda</taxon>
        <taxon>Diplostraca</taxon>
        <taxon>Cladocera</taxon>
        <taxon>Anomopoda</taxon>
        <taxon>Daphniidae</taxon>
        <taxon>Daphnia</taxon>
    </lineage>
</organism>
<protein>
    <recommendedName>
        <fullName evidence="4">CCHC-type domain-containing protein</fullName>
    </recommendedName>
</protein>
<evidence type="ECO:0000313" key="3">
    <source>
        <dbReference type="Proteomes" id="UP000000305"/>
    </source>
</evidence>
<dbReference type="GO" id="GO:0003676">
    <property type="term" value="F:nucleic acid binding"/>
    <property type="evidence" value="ECO:0007669"/>
    <property type="project" value="InterPro"/>
</dbReference>
<evidence type="ECO:0000256" key="1">
    <source>
        <dbReference type="SAM" id="MobiDB-lite"/>
    </source>
</evidence>
<dbReference type="EMBL" id="GL733797">
    <property type="protein sequence ID" value="EFX62140.1"/>
    <property type="molecule type" value="Genomic_DNA"/>
</dbReference>
<dbReference type="KEGG" id="dpx:DAPPUDRAFT_120482"/>
<evidence type="ECO:0008006" key="4">
    <source>
        <dbReference type="Google" id="ProtNLM"/>
    </source>
</evidence>
<feature type="compositionally biased region" description="Low complexity" evidence="1">
    <location>
        <begin position="527"/>
        <end position="549"/>
    </location>
</feature>
<evidence type="ECO:0000313" key="2">
    <source>
        <dbReference type="EMBL" id="EFX62140.1"/>
    </source>
</evidence>
<feature type="compositionally biased region" description="Low complexity" evidence="1">
    <location>
        <begin position="559"/>
        <end position="586"/>
    </location>
</feature>
<dbReference type="HOGENOM" id="CLU_416953_0_0_1"/>
<dbReference type="SUPFAM" id="SSF57756">
    <property type="entry name" value="Retrovirus zinc finger-like domains"/>
    <property type="match status" value="1"/>
</dbReference>
<accession>E9I1I9</accession>
<dbReference type="AlphaFoldDB" id="E9I1I9"/>
<feature type="region of interest" description="Disordered" evidence="1">
    <location>
        <begin position="524"/>
        <end position="591"/>
    </location>
</feature>
<gene>
    <name evidence="2" type="ORF">DAPPUDRAFT_120482</name>
</gene>
<dbReference type="PANTHER" id="PTHR33223">
    <property type="entry name" value="CCHC-TYPE DOMAIN-CONTAINING PROTEIN"/>
    <property type="match status" value="1"/>
</dbReference>
<feature type="region of interest" description="Disordered" evidence="1">
    <location>
        <begin position="635"/>
        <end position="658"/>
    </location>
</feature>
<dbReference type="InParanoid" id="E9I1I9"/>